<reference evidence="18 19" key="1">
    <citation type="journal article" date="2018" name="Nat. Microbiol.">
        <title>Leveraging single-cell genomics to expand the fungal tree of life.</title>
        <authorList>
            <person name="Ahrendt S.R."/>
            <person name="Quandt C.A."/>
            <person name="Ciobanu D."/>
            <person name="Clum A."/>
            <person name="Salamov A."/>
            <person name="Andreopoulos B."/>
            <person name="Cheng J.F."/>
            <person name="Woyke T."/>
            <person name="Pelin A."/>
            <person name="Henrissat B."/>
            <person name="Reynolds N.K."/>
            <person name="Benny G.L."/>
            <person name="Smith M.E."/>
            <person name="James T.Y."/>
            <person name="Grigoriev I.V."/>
        </authorList>
    </citation>
    <scope>NUCLEOTIDE SEQUENCE [LARGE SCALE GENOMIC DNA]</scope>
    <source>
        <strain evidence="18 19">ATCC 52028</strain>
    </source>
</reference>
<comment type="pathway">
    <text evidence="1">Carbohydrate degradation; glycolysis; D-glyceraldehyde 3-phosphate and glycerone phosphate from D-glucose: step 1/4.</text>
</comment>
<proteinExistence type="inferred from homology"/>
<dbReference type="GO" id="GO:0008865">
    <property type="term" value="F:fructokinase activity"/>
    <property type="evidence" value="ECO:0007669"/>
    <property type="project" value="TreeGrafter"/>
</dbReference>
<dbReference type="EMBL" id="ML009170">
    <property type="protein sequence ID" value="RKO97779.1"/>
    <property type="molecule type" value="Genomic_DNA"/>
</dbReference>
<dbReference type="AlphaFoldDB" id="A0A4P9WWJ9"/>
<evidence type="ECO:0000256" key="1">
    <source>
        <dbReference type="ARBA" id="ARBA00004888"/>
    </source>
</evidence>
<keyword evidence="4 12" id="KW-0808">Transferase</keyword>
<dbReference type="InterPro" id="IPR043129">
    <property type="entry name" value="ATPase_NBD"/>
</dbReference>
<dbReference type="Gene3D" id="3.40.367.20">
    <property type="match status" value="1"/>
</dbReference>
<evidence type="ECO:0000256" key="7">
    <source>
        <dbReference type="ARBA" id="ARBA00022840"/>
    </source>
</evidence>
<evidence type="ECO:0000313" key="16">
    <source>
        <dbReference type="EMBL" id="RKO97779.1"/>
    </source>
</evidence>
<reference evidence="17" key="2">
    <citation type="submission" date="2018-04" db="EMBL/GenBank/DDBJ databases">
        <title>Leveraging single-cell genomics to expand the Fungal Tree of Life.</title>
        <authorList>
            <consortium name="DOE Joint Genome Institute"/>
            <person name="Ahrendt S.R."/>
            <person name="Quandt C.A."/>
            <person name="Ciobanu D."/>
            <person name="Clum A."/>
            <person name="Salamov A."/>
            <person name="Andreopoulos B."/>
            <person name="Cheng J.-F."/>
            <person name="Woyke T."/>
            <person name="Pelin A."/>
            <person name="Henrissat B."/>
            <person name="Benny G.L."/>
            <person name="Smith M.E."/>
            <person name="James T.Y."/>
            <person name="Grigoriev I.V."/>
        </authorList>
    </citation>
    <scope>NUCLEOTIDE SEQUENCE</scope>
    <source>
        <strain evidence="17">ATCC 52028</strain>
    </source>
</reference>
<evidence type="ECO:0000256" key="12">
    <source>
        <dbReference type="RuleBase" id="RU362007"/>
    </source>
</evidence>
<keyword evidence="8 12" id="KW-0324">Glycolysis</keyword>
<evidence type="ECO:0000313" key="18">
    <source>
        <dbReference type="Proteomes" id="UP000268535"/>
    </source>
</evidence>
<name>A0A4P9WWJ9_9FUNG</name>
<dbReference type="EC" id="2.7.1.-" evidence="12"/>
<comment type="pathway">
    <text evidence="2">Carbohydrate metabolism; hexose metabolism.</text>
</comment>
<comment type="similarity">
    <text evidence="3 12">Belongs to the hexokinase family.</text>
</comment>
<dbReference type="FunFam" id="3.30.420.40:FF:000805">
    <property type="entry name" value="Hexokinase-2"/>
    <property type="match status" value="1"/>
</dbReference>
<dbReference type="Gene3D" id="3.30.420.40">
    <property type="match status" value="1"/>
</dbReference>
<accession>A0A4P9WWJ9</accession>
<reference evidence="16" key="3">
    <citation type="submission" date="2018-08" db="EMBL/GenBank/DDBJ databases">
        <title>Leveraging single-cell genomics to expand the Fungal Tree of Life.</title>
        <authorList>
            <consortium name="DOE Joint Genome Institute"/>
            <person name="Ahrendt S.R."/>
            <person name="Quandt C.A."/>
            <person name="Ciobanu D."/>
            <person name="Clum A."/>
            <person name="Salamov A."/>
            <person name="Andreopoulos B."/>
            <person name="Cheng J.-F."/>
            <person name="Woyke T."/>
            <person name="Pelin A."/>
            <person name="Henrissat B."/>
            <person name="Reynolds N."/>
            <person name="Benny G.L."/>
            <person name="Smith M.E."/>
            <person name="James T.Y."/>
            <person name="Grigoriev I.V."/>
        </authorList>
    </citation>
    <scope>NUCLEOTIDE SEQUENCE</scope>
    <source>
        <strain evidence="16">ATCC 52028</strain>
    </source>
</reference>
<keyword evidence="13" id="KW-1133">Transmembrane helix</keyword>
<feature type="transmembrane region" description="Helical" evidence="13">
    <location>
        <begin position="12"/>
        <end position="30"/>
    </location>
</feature>
<dbReference type="InterPro" id="IPR022673">
    <property type="entry name" value="Hexokinase_C"/>
</dbReference>
<dbReference type="UniPathway" id="UPA00109">
    <property type="reaction ID" value="UER00180"/>
</dbReference>
<evidence type="ECO:0000256" key="13">
    <source>
        <dbReference type="SAM" id="Phobius"/>
    </source>
</evidence>
<keyword evidence="19" id="KW-1185">Reference proteome</keyword>
<evidence type="ECO:0000256" key="3">
    <source>
        <dbReference type="ARBA" id="ARBA00009225"/>
    </source>
</evidence>
<keyword evidence="7 12" id="KW-0067">ATP-binding</keyword>
<comment type="catalytic activity">
    <reaction evidence="11">
        <text>D-glucose + ATP = D-glucose 6-phosphate + ADP + H(+)</text>
        <dbReference type="Rhea" id="RHEA:17825"/>
        <dbReference type="ChEBI" id="CHEBI:4167"/>
        <dbReference type="ChEBI" id="CHEBI:15378"/>
        <dbReference type="ChEBI" id="CHEBI:30616"/>
        <dbReference type="ChEBI" id="CHEBI:61548"/>
        <dbReference type="ChEBI" id="CHEBI:456216"/>
        <dbReference type="EC" id="2.7.1.1"/>
    </reaction>
    <physiologicalReaction direction="left-to-right" evidence="11">
        <dbReference type="Rhea" id="RHEA:17826"/>
    </physiologicalReaction>
</comment>
<gene>
    <name evidence="16" type="ORF">CAUPRSCDRAFT_5980</name>
    <name evidence="17" type="ORF">CXG81DRAFT_15715</name>
</gene>
<dbReference type="SUPFAM" id="SSF53067">
    <property type="entry name" value="Actin-like ATPase domain"/>
    <property type="match status" value="2"/>
</dbReference>
<evidence type="ECO:0000259" key="14">
    <source>
        <dbReference type="Pfam" id="PF00349"/>
    </source>
</evidence>
<keyword evidence="5 12" id="KW-0547">Nucleotide-binding</keyword>
<dbReference type="GO" id="GO:0005524">
    <property type="term" value="F:ATP binding"/>
    <property type="evidence" value="ECO:0007669"/>
    <property type="project" value="UniProtKB-UniRule"/>
</dbReference>
<dbReference type="GO" id="GO:0005739">
    <property type="term" value="C:mitochondrion"/>
    <property type="evidence" value="ECO:0007669"/>
    <property type="project" value="TreeGrafter"/>
</dbReference>
<evidence type="ECO:0000259" key="15">
    <source>
        <dbReference type="Pfam" id="PF03727"/>
    </source>
</evidence>
<dbReference type="Pfam" id="PF00349">
    <property type="entry name" value="Hexokinase_1"/>
    <property type="match status" value="1"/>
</dbReference>
<dbReference type="Proteomes" id="UP000268535">
    <property type="component" value="Unassembled WGS sequence"/>
</dbReference>
<dbReference type="PROSITE" id="PS51748">
    <property type="entry name" value="HEXOKINASE_2"/>
    <property type="match status" value="1"/>
</dbReference>
<sequence>MSSVLTNPKFPTFLLGVVSGVSVVLALNWITGQHVKGKRSGASRSTGKHRHRRRLADEVTITAASSASCLASDLLTPDSDEALSEIFHELDSKFIIHVDDLARIVRVFVKEMKRGLNAERQPLKMLPAFVSRLPTGSECDQVLAIDVGGSNFRVCLIELQGKGAARSKQRKYVISEELKTGQGAVLFDFFAQCIADFLKEYPTNKSLKLGFTFSFPCSQKSISSGTLTNWTKGFSAPGVVDQDVSELLQQALARKNLHSVHVTALVNDTVGTLLSGAYVNEQTYIGIILGTGSNAAYVERMDRIGKWEGPAAQDSLTPEYMVINMEWGNFDKEQECLPLTSYDVQVDQASMNPGNQLLEKLISGMYLGEIARYVMLDLIHRRLLFRGHLSPLLSKAYSFDTSNMSRFERDHSQSLSDIKIVLEDIFKIPHVSVTDCRIVKRICQLVGQRSARLAAMGIVGIVTHTNRLDGCNVAIDGSLYEHYPHYGSHIKDALLELLGIASEKITLSLARDGSGQGAALAAVLA</sequence>
<evidence type="ECO:0000256" key="5">
    <source>
        <dbReference type="ARBA" id="ARBA00022741"/>
    </source>
</evidence>
<evidence type="ECO:0000313" key="19">
    <source>
        <dbReference type="Proteomes" id="UP000274922"/>
    </source>
</evidence>
<dbReference type="PANTHER" id="PTHR19443">
    <property type="entry name" value="HEXOKINASE"/>
    <property type="match status" value="1"/>
</dbReference>
<keyword evidence="6 12" id="KW-0418">Kinase</keyword>
<protein>
    <recommendedName>
        <fullName evidence="12">Phosphotransferase</fullName>
        <ecNumber evidence="12">2.7.1.-</ecNumber>
    </recommendedName>
</protein>
<dbReference type="STRING" id="1555241.A0A4P9WWJ9"/>
<feature type="domain" description="Hexokinase C-terminal" evidence="15">
    <location>
        <begin position="285"/>
        <end position="523"/>
    </location>
</feature>
<dbReference type="GO" id="GO:0005829">
    <property type="term" value="C:cytosol"/>
    <property type="evidence" value="ECO:0007669"/>
    <property type="project" value="TreeGrafter"/>
</dbReference>
<dbReference type="InterPro" id="IPR019807">
    <property type="entry name" value="Hexokinase_BS"/>
</dbReference>
<comment type="catalytic activity">
    <reaction evidence="10">
        <text>D-fructose + ATP = D-fructose 6-phosphate + ADP + H(+)</text>
        <dbReference type="Rhea" id="RHEA:16125"/>
        <dbReference type="ChEBI" id="CHEBI:15378"/>
        <dbReference type="ChEBI" id="CHEBI:30616"/>
        <dbReference type="ChEBI" id="CHEBI:37721"/>
        <dbReference type="ChEBI" id="CHEBI:61527"/>
        <dbReference type="ChEBI" id="CHEBI:456216"/>
        <dbReference type="EC" id="2.7.1.1"/>
    </reaction>
    <physiologicalReaction direction="left-to-right" evidence="10">
        <dbReference type="Rhea" id="RHEA:16126"/>
    </physiologicalReaction>
</comment>
<evidence type="ECO:0000256" key="4">
    <source>
        <dbReference type="ARBA" id="ARBA00022679"/>
    </source>
</evidence>
<dbReference type="PROSITE" id="PS00378">
    <property type="entry name" value="HEXOKINASE_1"/>
    <property type="match status" value="1"/>
</dbReference>
<keyword evidence="13" id="KW-0812">Transmembrane</keyword>
<evidence type="ECO:0000256" key="10">
    <source>
        <dbReference type="ARBA" id="ARBA00047905"/>
    </source>
</evidence>
<dbReference type="GO" id="GO:0005536">
    <property type="term" value="F:D-glucose binding"/>
    <property type="evidence" value="ECO:0007669"/>
    <property type="project" value="InterPro"/>
</dbReference>
<keyword evidence="13" id="KW-0472">Membrane</keyword>
<dbReference type="GO" id="GO:0006096">
    <property type="term" value="P:glycolytic process"/>
    <property type="evidence" value="ECO:0007669"/>
    <property type="project" value="UniProtKB-UniPathway"/>
</dbReference>
<dbReference type="GO" id="GO:0001678">
    <property type="term" value="P:intracellular glucose homeostasis"/>
    <property type="evidence" value="ECO:0007669"/>
    <property type="project" value="InterPro"/>
</dbReference>
<evidence type="ECO:0000256" key="9">
    <source>
        <dbReference type="ARBA" id="ARBA00044613"/>
    </source>
</evidence>
<dbReference type="PRINTS" id="PR00475">
    <property type="entry name" value="HEXOKINASE"/>
</dbReference>
<dbReference type="GO" id="GO:0004340">
    <property type="term" value="F:glucokinase activity"/>
    <property type="evidence" value="ECO:0007669"/>
    <property type="project" value="TreeGrafter"/>
</dbReference>
<evidence type="ECO:0000256" key="8">
    <source>
        <dbReference type="ARBA" id="ARBA00023152"/>
    </source>
</evidence>
<dbReference type="InterPro" id="IPR001312">
    <property type="entry name" value="Hexokinase"/>
</dbReference>
<dbReference type="Pfam" id="PF03727">
    <property type="entry name" value="Hexokinase_2"/>
    <property type="match status" value="1"/>
</dbReference>
<evidence type="ECO:0000256" key="11">
    <source>
        <dbReference type="ARBA" id="ARBA00048160"/>
    </source>
</evidence>
<evidence type="ECO:0000256" key="6">
    <source>
        <dbReference type="ARBA" id="ARBA00022777"/>
    </source>
</evidence>
<organism evidence="16 18">
    <name type="scientific">Caulochytrium protostelioides</name>
    <dbReference type="NCBI Taxonomy" id="1555241"/>
    <lineage>
        <taxon>Eukaryota</taxon>
        <taxon>Fungi</taxon>
        <taxon>Fungi incertae sedis</taxon>
        <taxon>Chytridiomycota</taxon>
        <taxon>Chytridiomycota incertae sedis</taxon>
        <taxon>Chytridiomycetes</taxon>
        <taxon>Caulochytriales</taxon>
        <taxon>Caulochytriaceae</taxon>
        <taxon>Caulochytrium</taxon>
    </lineage>
</organism>
<evidence type="ECO:0000256" key="2">
    <source>
        <dbReference type="ARBA" id="ARBA00005028"/>
    </source>
</evidence>
<dbReference type="OrthoDB" id="419537at2759"/>
<comment type="catalytic activity">
    <reaction evidence="9">
        <text>a D-hexose + ATP = a D-hexose 6-phosphate + ADP + H(+)</text>
        <dbReference type="Rhea" id="RHEA:22740"/>
        <dbReference type="ChEBI" id="CHEBI:4194"/>
        <dbReference type="ChEBI" id="CHEBI:15378"/>
        <dbReference type="ChEBI" id="CHEBI:30616"/>
        <dbReference type="ChEBI" id="CHEBI:229467"/>
        <dbReference type="ChEBI" id="CHEBI:456216"/>
        <dbReference type="EC" id="2.7.1.1"/>
    </reaction>
    <physiologicalReaction direction="left-to-right" evidence="9">
        <dbReference type="Rhea" id="RHEA:22741"/>
    </physiologicalReaction>
</comment>
<dbReference type="PANTHER" id="PTHR19443:SF16">
    <property type="entry name" value="HEXOKINASE TYPE 1-RELATED"/>
    <property type="match status" value="1"/>
</dbReference>
<dbReference type="GO" id="GO:0006006">
    <property type="term" value="P:glucose metabolic process"/>
    <property type="evidence" value="ECO:0007669"/>
    <property type="project" value="UniProtKB-ARBA"/>
</dbReference>
<evidence type="ECO:0000313" key="17">
    <source>
        <dbReference type="EMBL" id="RKO98595.1"/>
    </source>
</evidence>
<dbReference type="CDD" id="cd24018">
    <property type="entry name" value="ASKHA_NBD_HK_fungi"/>
    <property type="match status" value="1"/>
</dbReference>
<feature type="domain" description="Hexokinase N-terminal" evidence="14">
    <location>
        <begin position="88"/>
        <end position="278"/>
    </location>
</feature>
<dbReference type="Proteomes" id="UP000274922">
    <property type="component" value="Unassembled WGS sequence"/>
</dbReference>
<dbReference type="InterPro" id="IPR022672">
    <property type="entry name" value="Hexokinase_N"/>
</dbReference>
<dbReference type="EMBL" id="ML014395">
    <property type="protein sequence ID" value="RKO98595.1"/>
    <property type="molecule type" value="Genomic_DNA"/>
</dbReference>